<dbReference type="OMA" id="NCHALLW"/>
<keyword evidence="1" id="KW-0677">Repeat</keyword>
<dbReference type="PRINTS" id="PR00014">
    <property type="entry name" value="FNTYPEIII"/>
</dbReference>
<dbReference type="PROSITE" id="PS50853">
    <property type="entry name" value="FN3"/>
    <property type="match status" value="3"/>
</dbReference>
<dbReference type="CDD" id="cd05748">
    <property type="entry name" value="Ig_Titin_like"/>
    <property type="match status" value="1"/>
</dbReference>
<sequence>MGENENGVGEPYETPEPVVTSEEPAPPKHLKVVDTTRTSVSLAWTKPDHDGGSRISSYMIEMKQKGSDHWLEVIQTKQLTATIDGLVENSEYELRVRAKNDAGYSEPREAFSSVIIKEPLIEPEVDFSGIPDRKISCKAGATFSIDVPYTGRPLPKVMWKHDDVRLKTTERIKIKTTKERTMLTVKDSMRADSGRYNIVLENSTGVMSFAVMVNVFGKPGPISGHINVSSMTVESCVLSWNEPEDDGGSPITNYIVEKRESGSSFWQLVNSSVKRTQIKVTHLAKYMEYTFRVTAENRFGCSRAVESNAVIAEHPFLPPSAPTHPEVYFVSATAMAIRWEEPYHDGGSKVTGYWIEKKERNSILWVKENNLPCLECNYKVTSLVEGLEYQFRIYAMNAAGMSKPSEASKPIAQN</sequence>
<dbReference type="Ensembl" id="ENSEBUT00000015110.1">
    <property type="protein sequence ID" value="ENSEBUP00000014534.1"/>
    <property type="gene ID" value="ENSEBUG00000009162.1"/>
</dbReference>
<feature type="domain" description="Fibronectin type-III" evidence="4">
    <location>
        <begin position="26"/>
        <end position="119"/>
    </location>
</feature>
<evidence type="ECO:0000259" key="4">
    <source>
        <dbReference type="PROSITE" id="PS50853"/>
    </source>
</evidence>
<dbReference type="Proteomes" id="UP000694388">
    <property type="component" value="Unplaced"/>
</dbReference>
<reference evidence="5" key="2">
    <citation type="submission" date="2025-09" db="UniProtKB">
        <authorList>
            <consortium name="Ensembl"/>
        </authorList>
    </citation>
    <scope>IDENTIFICATION</scope>
</reference>
<dbReference type="GO" id="GO:0031430">
    <property type="term" value="C:M band"/>
    <property type="evidence" value="ECO:0007669"/>
    <property type="project" value="TreeGrafter"/>
</dbReference>
<evidence type="ECO:0000256" key="3">
    <source>
        <dbReference type="SAM" id="MobiDB-lite"/>
    </source>
</evidence>
<dbReference type="FunFam" id="2.60.40.10:FF:000034">
    <property type="entry name" value="Titin isoform A"/>
    <property type="match status" value="1"/>
</dbReference>
<accession>A0A8C4QF40</accession>
<proteinExistence type="predicted"/>
<dbReference type="AlphaFoldDB" id="A0A8C4QF40"/>
<feature type="compositionally biased region" description="Low complexity" evidence="3">
    <location>
        <begin position="10"/>
        <end position="23"/>
    </location>
</feature>
<dbReference type="PANTHER" id="PTHR14340">
    <property type="entry name" value="MICROFIBRIL-ASSOCIATED GLYCOPROTEIN 3"/>
    <property type="match status" value="1"/>
</dbReference>
<dbReference type="SUPFAM" id="SSF48726">
    <property type="entry name" value="Immunoglobulin"/>
    <property type="match status" value="1"/>
</dbReference>
<dbReference type="InterPro" id="IPR036179">
    <property type="entry name" value="Ig-like_dom_sf"/>
</dbReference>
<dbReference type="GO" id="GO:0008307">
    <property type="term" value="F:structural constituent of muscle"/>
    <property type="evidence" value="ECO:0007669"/>
    <property type="project" value="TreeGrafter"/>
</dbReference>
<dbReference type="InterPro" id="IPR003961">
    <property type="entry name" value="FN3_dom"/>
</dbReference>
<dbReference type="CDD" id="cd00063">
    <property type="entry name" value="FN3"/>
    <property type="match status" value="3"/>
</dbReference>
<dbReference type="InterPro" id="IPR036116">
    <property type="entry name" value="FN3_sf"/>
</dbReference>
<evidence type="ECO:0000256" key="1">
    <source>
        <dbReference type="ARBA" id="ARBA00022737"/>
    </source>
</evidence>
<reference evidence="5" key="1">
    <citation type="submission" date="2025-08" db="UniProtKB">
        <authorList>
            <consortium name="Ensembl"/>
        </authorList>
    </citation>
    <scope>IDENTIFICATION</scope>
</reference>
<keyword evidence="6" id="KW-1185">Reference proteome</keyword>
<dbReference type="InterPro" id="IPR013098">
    <property type="entry name" value="Ig_I-set"/>
</dbReference>
<dbReference type="Gene3D" id="2.60.40.10">
    <property type="entry name" value="Immunoglobulins"/>
    <property type="match status" value="4"/>
</dbReference>
<dbReference type="GO" id="GO:0048738">
    <property type="term" value="P:cardiac muscle tissue development"/>
    <property type="evidence" value="ECO:0007669"/>
    <property type="project" value="TreeGrafter"/>
</dbReference>
<dbReference type="PANTHER" id="PTHR14340:SF13">
    <property type="entry name" value="TITIN"/>
    <property type="match status" value="1"/>
</dbReference>
<protein>
    <recommendedName>
        <fullName evidence="4">Fibronectin type-III domain-containing protein</fullName>
    </recommendedName>
</protein>
<keyword evidence="2" id="KW-0393">Immunoglobulin domain</keyword>
<evidence type="ECO:0000256" key="2">
    <source>
        <dbReference type="ARBA" id="ARBA00023319"/>
    </source>
</evidence>
<feature type="region of interest" description="Disordered" evidence="3">
    <location>
        <begin position="1"/>
        <end position="27"/>
    </location>
</feature>
<dbReference type="SMART" id="SM00060">
    <property type="entry name" value="FN3"/>
    <property type="match status" value="3"/>
</dbReference>
<dbReference type="Pfam" id="PF00041">
    <property type="entry name" value="fn3"/>
    <property type="match status" value="3"/>
</dbReference>
<feature type="domain" description="Fibronectin type-III" evidence="4">
    <location>
        <begin position="218"/>
        <end position="315"/>
    </location>
</feature>
<dbReference type="InterPro" id="IPR013783">
    <property type="entry name" value="Ig-like_fold"/>
</dbReference>
<dbReference type="FunFam" id="2.60.40.10:FF:000112">
    <property type="entry name" value="Titin a"/>
    <property type="match status" value="1"/>
</dbReference>
<dbReference type="GO" id="GO:0045214">
    <property type="term" value="P:sarcomere organization"/>
    <property type="evidence" value="ECO:0007669"/>
    <property type="project" value="TreeGrafter"/>
</dbReference>
<evidence type="ECO:0000313" key="5">
    <source>
        <dbReference type="Ensembl" id="ENSEBUP00000014534.1"/>
    </source>
</evidence>
<dbReference type="FunFam" id="2.60.40.10:FF:000003">
    <property type="entry name" value="Titin isoform E"/>
    <property type="match status" value="1"/>
</dbReference>
<organism evidence="5 6">
    <name type="scientific">Eptatretus burgeri</name>
    <name type="common">Inshore hagfish</name>
    <dbReference type="NCBI Taxonomy" id="7764"/>
    <lineage>
        <taxon>Eukaryota</taxon>
        <taxon>Metazoa</taxon>
        <taxon>Chordata</taxon>
        <taxon>Craniata</taxon>
        <taxon>Vertebrata</taxon>
        <taxon>Cyclostomata</taxon>
        <taxon>Myxini</taxon>
        <taxon>Myxiniformes</taxon>
        <taxon>Myxinidae</taxon>
        <taxon>Eptatretinae</taxon>
        <taxon>Eptatretus</taxon>
    </lineage>
</organism>
<evidence type="ECO:0000313" key="6">
    <source>
        <dbReference type="Proteomes" id="UP000694388"/>
    </source>
</evidence>
<dbReference type="Pfam" id="PF07679">
    <property type="entry name" value="I-set"/>
    <property type="match status" value="1"/>
</dbReference>
<dbReference type="FunFam" id="2.60.40.10:FF:000002">
    <property type="entry name" value="Titin a"/>
    <property type="match status" value="1"/>
</dbReference>
<feature type="domain" description="Fibronectin type-III" evidence="4">
    <location>
        <begin position="321"/>
        <end position="414"/>
    </location>
</feature>
<dbReference type="SUPFAM" id="SSF49265">
    <property type="entry name" value="Fibronectin type III"/>
    <property type="match status" value="2"/>
</dbReference>
<name>A0A8C4QF40_EPTBU</name>
<dbReference type="GeneTree" id="ENSGT01110000267173"/>